<protein>
    <submittedName>
        <fullName evidence="4">DnaD domain protein</fullName>
    </submittedName>
</protein>
<reference evidence="4" key="1">
    <citation type="submission" date="2022-09" db="EMBL/GenBank/DDBJ databases">
        <title>Culturomic study of gut microbiota in children with autism spectrum disorder.</title>
        <authorList>
            <person name="Efimov B.A."/>
            <person name="Chaplin A.V."/>
            <person name="Sokolova S.R."/>
            <person name="Pikina A.P."/>
            <person name="Korzhanova M."/>
            <person name="Belova V."/>
            <person name="Korostin D."/>
        </authorList>
    </citation>
    <scope>NUCLEOTIDE SEQUENCE</scope>
    <source>
        <strain evidence="4">ASD5510</strain>
    </source>
</reference>
<feature type="domain" description="DnaB/C C-terminal" evidence="3">
    <location>
        <begin position="225"/>
        <end position="284"/>
    </location>
</feature>
<dbReference type="InterPro" id="IPR034829">
    <property type="entry name" value="DnaD-like_sf"/>
</dbReference>
<evidence type="ECO:0000259" key="3">
    <source>
        <dbReference type="Pfam" id="PF07261"/>
    </source>
</evidence>
<evidence type="ECO:0000313" key="5">
    <source>
        <dbReference type="Proteomes" id="UP001065549"/>
    </source>
</evidence>
<keyword evidence="5" id="KW-1185">Reference proteome</keyword>
<dbReference type="SUPFAM" id="SSF158499">
    <property type="entry name" value="DnaD domain-like"/>
    <property type="match status" value="2"/>
</dbReference>
<gene>
    <name evidence="4" type="ORF">OBO34_03145</name>
</gene>
<organism evidence="4 5">
    <name type="scientific">Hominibacterium faecale</name>
    <dbReference type="NCBI Taxonomy" id="2839743"/>
    <lineage>
        <taxon>Bacteria</taxon>
        <taxon>Bacillati</taxon>
        <taxon>Bacillota</taxon>
        <taxon>Clostridia</taxon>
        <taxon>Peptostreptococcales</taxon>
        <taxon>Anaerovoracaceae</taxon>
        <taxon>Hominibacterium</taxon>
    </lineage>
</organism>
<dbReference type="PANTHER" id="PTHR37293:SF5">
    <property type="entry name" value="DNA REPLICATION PROTEIN"/>
    <property type="match status" value="1"/>
</dbReference>
<evidence type="ECO:0000256" key="1">
    <source>
        <dbReference type="ARBA" id="ARBA00093462"/>
    </source>
</evidence>
<dbReference type="Pfam" id="PF07261">
    <property type="entry name" value="DnaB_2"/>
    <property type="match status" value="2"/>
</dbReference>
<name>A0A9J6QS04_9FIRM</name>
<accession>A0A9J6QS04</accession>
<evidence type="ECO:0000256" key="2">
    <source>
        <dbReference type="SAM" id="Coils"/>
    </source>
</evidence>
<comment type="similarity">
    <text evidence="1">Belongs to the DnaB/DnaD family.</text>
</comment>
<dbReference type="InterPro" id="IPR006343">
    <property type="entry name" value="DnaB/C_C"/>
</dbReference>
<feature type="domain" description="DnaB/C C-terminal" evidence="3">
    <location>
        <begin position="134"/>
        <end position="205"/>
    </location>
</feature>
<dbReference type="EMBL" id="JAOSHN010000001">
    <property type="protein sequence ID" value="MCU7377347.1"/>
    <property type="molecule type" value="Genomic_DNA"/>
</dbReference>
<dbReference type="Proteomes" id="UP001065549">
    <property type="component" value="Unassembled WGS sequence"/>
</dbReference>
<feature type="coiled-coil region" evidence="2">
    <location>
        <begin position="347"/>
        <end position="374"/>
    </location>
</feature>
<dbReference type="PANTHER" id="PTHR37293">
    <property type="entry name" value="PHAGE REPLICATION PROTEIN-RELATED"/>
    <property type="match status" value="1"/>
</dbReference>
<comment type="caution">
    <text evidence="4">The sequence shown here is derived from an EMBL/GenBank/DDBJ whole genome shotgun (WGS) entry which is preliminary data.</text>
</comment>
<dbReference type="RefSeq" id="WP_148397133.1">
    <property type="nucleotide sequence ID" value="NZ_JAJAGH010000010.1"/>
</dbReference>
<sequence>MNFRREQIKDYYLLDTDVENIFINEYMASAPGDYVKVYLFALMYGTLGEDMENETIAKQLGLQEEDVLKAWTYWESMGVIRKCRKHAEDKFNYQVEFINLKELLYGKTPKKKKKQVDDSAKAVMADKNIQSMYRSIERIVGRVISGAEMMEILSWINDFNASPEVIVYAYSYCVSREKKNIRYVAAVVKRWVAEGLNDVLAVEEYLKERDQRHYLYKRVLKALGFDRNPTEEEKKIMNRWFEEMNYTIDKVLEACGKTSGISNPNINYVNKVLVNWFEEKNGTVDGKPKAMSVSTVLKYYNYLRNKEEDEAEARKREVYNKIPRLREVEEEMNSCSMQMSKVIISNRIDKQTEVKRLQDTVDSLSRERAVLLTDNDFELDYLDVHYKCKICKDTGTNDEGERCECFNLRTREAELWQKNLATE</sequence>
<dbReference type="Gene3D" id="1.10.10.630">
    <property type="entry name" value="DnaD domain-like"/>
    <property type="match status" value="2"/>
</dbReference>
<dbReference type="AlphaFoldDB" id="A0A9J6QS04"/>
<evidence type="ECO:0000313" key="4">
    <source>
        <dbReference type="EMBL" id="MCU7377347.1"/>
    </source>
</evidence>
<proteinExistence type="inferred from homology"/>
<dbReference type="NCBIfam" id="TIGR01446">
    <property type="entry name" value="DnaD_dom"/>
    <property type="match status" value="2"/>
</dbReference>
<keyword evidence="2" id="KW-0175">Coiled coil</keyword>
<dbReference type="InterPro" id="IPR053162">
    <property type="entry name" value="DnaD"/>
</dbReference>